<dbReference type="EMBL" id="JAAABM010000016">
    <property type="protein sequence ID" value="KAF7672507.1"/>
    <property type="molecule type" value="Genomic_DNA"/>
</dbReference>
<protein>
    <submittedName>
        <fullName evidence="2">Uncharacterized protein</fullName>
    </submittedName>
</protein>
<dbReference type="AlphaFoldDB" id="A0A8H7EAF6"/>
<feature type="region of interest" description="Disordered" evidence="1">
    <location>
        <begin position="165"/>
        <end position="201"/>
    </location>
</feature>
<dbReference type="GeneID" id="62207763"/>
<accession>A0A8H7EAF6</accession>
<gene>
    <name evidence="2" type="ORF">GT037_009538</name>
</gene>
<evidence type="ECO:0000313" key="2">
    <source>
        <dbReference type="EMBL" id="KAF7672507.1"/>
    </source>
</evidence>
<reference evidence="2" key="1">
    <citation type="submission" date="2020-01" db="EMBL/GenBank/DDBJ databases">
        <authorList>
            <person name="Feng Z.H.Z."/>
        </authorList>
    </citation>
    <scope>NUCLEOTIDE SEQUENCE</scope>
    <source>
        <strain evidence="2">CBS107.38</strain>
    </source>
</reference>
<feature type="compositionally biased region" description="Pro residues" evidence="1">
    <location>
        <begin position="69"/>
        <end position="82"/>
    </location>
</feature>
<sequence>MGYSNIAAESSHTQHETPDAVVAQPSHKGLNICFVCSSLLEEHTSPATLSGQQSLMHGYSEGSPTGVPNTPPPRPEPKPYPTGPHQSGMAISWCDVNYEFAMGFPSARQHVGDSGTGRYPAGFWATQGRRKVKNMEGGFECCSCVLLHKRKRVFRSTNSLRNHERRFHEEPREIGTKPRKISNRPRKFKQERFVSLRKGSK</sequence>
<keyword evidence="3" id="KW-1185">Reference proteome</keyword>
<proteinExistence type="predicted"/>
<dbReference type="RefSeq" id="XP_038782860.1">
    <property type="nucleotide sequence ID" value="XM_038934585.1"/>
</dbReference>
<comment type="caution">
    <text evidence="2">The sequence shown here is derived from an EMBL/GenBank/DDBJ whole genome shotgun (WGS) entry which is preliminary data.</text>
</comment>
<organism evidence="2 3">
    <name type="scientific">Alternaria burnsii</name>
    <dbReference type="NCBI Taxonomy" id="1187904"/>
    <lineage>
        <taxon>Eukaryota</taxon>
        <taxon>Fungi</taxon>
        <taxon>Dikarya</taxon>
        <taxon>Ascomycota</taxon>
        <taxon>Pezizomycotina</taxon>
        <taxon>Dothideomycetes</taxon>
        <taxon>Pleosporomycetidae</taxon>
        <taxon>Pleosporales</taxon>
        <taxon>Pleosporineae</taxon>
        <taxon>Pleosporaceae</taxon>
        <taxon>Alternaria</taxon>
        <taxon>Alternaria sect. Alternaria</taxon>
    </lineage>
</organism>
<dbReference type="Proteomes" id="UP000596902">
    <property type="component" value="Unassembled WGS sequence"/>
</dbReference>
<name>A0A8H7EAF6_9PLEO</name>
<evidence type="ECO:0000256" key="1">
    <source>
        <dbReference type="SAM" id="MobiDB-lite"/>
    </source>
</evidence>
<feature type="compositionally biased region" description="Basic and acidic residues" evidence="1">
    <location>
        <begin position="166"/>
        <end position="176"/>
    </location>
</feature>
<reference evidence="2" key="2">
    <citation type="submission" date="2020-08" db="EMBL/GenBank/DDBJ databases">
        <title>Draft Genome Sequence of Cumin Blight Pathogen Alternaria burnsii.</title>
        <authorList>
            <person name="Feng Z."/>
        </authorList>
    </citation>
    <scope>NUCLEOTIDE SEQUENCE</scope>
    <source>
        <strain evidence="2">CBS107.38</strain>
    </source>
</reference>
<feature type="region of interest" description="Disordered" evidence="1">
    <location>
        <begin position="47"/>
        <end position="86"/>
    </location>
</feature>
<feature type="region of interest" description="Disordered" evidence="1">
    <location>
        <begin position="1"/>
        <end position="21"/>
    </location>
</feature>
<evidence type="ECO:0000313" key="3">
    <source>
        <dbReference type="Proteomes" id="UP000596902"/>
    </source>
</evidence>
<feature type="compositionally biased region" description="Basic residues" evidence="1">
    <location>
        <begin position="177"/>
        <end position="187"/>
    </location>
</feature>